<protein>
    <submittedName>
        <fullName evidence="1">Uncharacterized protein</fullName>
    </submittedName>
</protein>
<dbReference type="EMBL" id="JABFTP020000062">
    <property type="protein sequence ID" value="KAL3273870.1"/>
    <property type="molecule type" value="Genomic_DNA"/>
</dbReference>
<comment type="caution">
    <text evidence="1">The sequence shown here is derived from an EMBL/GenBank/DDBJ whole genome shotgun (WGS) entry which is preliminary data.</text>
</comment>
<dbReference type="AlphaFoldDB" id="A0ABD2N555"/>
<sequence length="188" mass="22178">MENVIFDAISDLRQWFDENKLKMNTEKMQLIEFGYSTDFLITTYTRESEVYKTSRGVCFLGVHVDYRLTCRDHIDKVLYGKVLMKVFQRSFPTKRIKITDNNGSSNITFEASEDLLQLKSHLNALGTVARATKHEAVYDLFNAKKQEYHKKMDEEVRQNNIEYIQNGRNFQRAMWNVINNETKKDKKA</sequence>
<evidence type="ECO:0000313" key="1">
    <source>
        <dbReference type="EMBL" id="KAL3273870.1"/>
    </source>
</evidence>
<organism evidence="1 2">
    <name type="scientific">Cryptolaemus montrouzieri</name>
    <dbReference type="NCBI Taxonomy" id="559131"/>
    <lineage>
        <taxon>Eukaryota</taxon>
        <taxon>Metazoa</taxon>
        <taxon>Ecdysozoa</taxon>
        <taxon>Arthropoda</taxon>
        <taxon>Hexapoda</taxon>
        <taxon>Insecta</taxon>
        <taxon>Pterygota</taxon>
        <taxon>Neoptera</taxon>
        <taxon>Endopterygota</taxon>
        <taxon>Coleoptera</taxon>
        <taxon>Polyphaga</taxon>
        <taxon>Cucujiformia</taxon>
        <taxon>Coccinelloidea</taxon>
        <taxon>Coccinellidae</taxon>
        <taxon>Scymninae</taxon>
        <taxon>Scymnini</taxon>
        <taxon>Cryptolaemus</taxon>
    </lineage>
</organism>
<proteinExistence type="predicted"/>
<evidence type="ECO:0000313" key="2">
    <source>
        <dbReference type="Proteomes" id="UP001516400"/>
    </source>
</evidence>
<gene>
    <name evidence="1" type="ORF">HHI36_015296</name>
</gene>
<name>A0ABD2N555_9CUCU</name>
<dbReference type="Proteomes" id="UP001516400">
    <property type="component" value="Unassembled WGS sequence"/>
</dbReference>
<keyword evidence="2" id="KW-1185">Reference proteome</keyword>
<accession>A0ABD2N555</accession>
<reference evidence="1 2" key="1">
    <citation type="journal article" date="2021" name="BMC Biol.">
        <title>Horizontally acquired antibacterial genes associated with adaptive radiation of ladybird beetles.</title>
        <authorList>
            <person name="Li H.S."/>
            <person name="Tang X.F."/>
            <person name="Huang Y.H."/>
            <person name="Xu Z.Y."/>
            <person name="Chen M.L."/>
            <person name="Du X.Y."/>
            <person name="Qiu B.Y."/>
            <person name="Chen P.T."/>
            <person name="Zhang W."/>
            <person name="Slipinski A."/>
            <person name="Escalona H.E."/>
            <person name="Waterhouse R.M."/>
            <person name="Zwick A."/>
            <person name="Pang H."/>
        </authorList>
    </citation>
    <scope>NUCLEOTIDE SEQUENCE [LARGE SCALE GENOMIC DNA]</scope>
    <source>
        <strain evidence="1">SYSU2018</strain>
    </source>
</reference>